<keyword evidence="3" id="KW-1185">Reference proteome</keyword>
<dbReference type="EMBL" id="JABBWE010000010">
    <property type="protein sequence ID" value="KAG1799768.1"/>
    <property type="molecule type" value="Genomic_DNA"/>
</dbReference>
<evidence type="ECO:0000313" key="2">
    <source>
        <dbReference type="EMBL" id="KAG1799768.1"/>
    </source>
</evidence>
<reference evidence="2" key="1">
    <citation type="journal article" date="2020" name="New Phytol.">
        <title>Comparative genomics reveals dynamic genome evolution in host specialist ectomycorrhizal fungi.</title>
        <authorList>
            <person name="Lofgren L.A."/>
            <person name="Nguyen N.H."/>
            <person name="Vilgalys R."/>
            <person name="Ruytinx J."/>
            <person name="Liao H.L."/>
            <person name="Branco S."/>
            <person name="Kuo A."/>
            <person name="LaButti K."/>
            <person name="Lipzen A."/>
            <person name="Andreopoulos W."/>
            <person name="Pangilinan J."/>
            <person name="Riley R."/>
            <person name="Hundley H."/>
            <person name="Na H."/>
            <person name="Barry K."/>
            <person name="Grigoriev I.V."/>
            <person name="Stajich J.E."/>
            <person name="Kennedy P.G."/>
        </authorList>
    </citation>
    <scope>NUCLEOTIDE SEQUENCE</scope>
    <source>
        <strain evidence="2">S12</strain>
    </source>
</reference>
<dbReference type="Proteomes" id="UP000719766">
    <property type="component" value="Unassembled WGS sequence"/>
</dbReference>
<feature type="coiled-coil region" evidence="1">
    <location>
        <begin position="70"/>
        <end position="101"/>
    </location>
</feature>
<dbReference type="RefSeq" id="XP_041163991.1">
    <property type="nucleotide sequence ID" value="XM_041311174.1"/>
</dbReference>
<protein>
    <submittedName>
        <fullName evidence="2">Uncharacterized protein</fullName>
    </submittedName>
</protein>
<sequence length="316" mass="36177">MARIASDPAFDIQPDFSSPTFEGLRVRIIGGTQTTHEEVATELITAWQLDRDLRVTAWKRQVDEDAELAADAARVAREQANQERLRLEHEAEMELREAEKKKPKINDFQTGTAVGDTLTPRPSQYAIHKLKSFEYVELWYFSPDGCKTTADDAKTSAEDTFGLAKVDDFVALKPVASFKASRKAVQDHNLEWRQFDLAKNSFLLHINKLKWPEKHQRALTMFFMNIVAHPYRSEHFGEQALLLYAARVRRDWHDTLVLNNAFDISIFNLTLLKNMSEEVWNRARHESLTEVSSSKIVALSNLASDCTPHHTSTCFQ</sequence>
<name>A0A9P7DP87_9AGAM</name>
<evidence type="ECO:0000313" key="3">
    <source>
        <dbReference type="Proteomes" id="UP000719766"/>
    </source>
</evidence>
<gene>
    <name evidence="2" type="ORF">HD556DRAFT_64542</name>
</gene>
<evidence type="ECO:0000256" key="1">
    <source>
        <dbReference type="SAM" id="Coils"/>
    </source>
</evidence>
<keyword evidence="1" id="KW-0175">Coiled coil</keyword>
<dbReference type="GeneID" id="64604938"/>
<organism evidence="2 3">
    <name type="scientific">Suillus plorans</name>
    <dbReference type="NCBI Taxonomy" id="116603"/>
    <lineage>
        <taxon>Eukaryota</taxon>
        <taxon>Fungi</taxon>
        <taxon>Dikarya</taxon>
        <taxon>Basidiomycota</taxon>
        <taxon>Agaricomycotina</taxon>
        <taxon>Agaricomycetes</taxon>
        <taxon>Agaricomycetidae</taxon>
        <taxon>Boletales</taxon>
        <taxon>Suillineae</taxon>
        <taxon>Suillaceae</taxon>
        <taxon>Suillus</taxon>
    </lineage>
</organism>
<dbReference type="OrthoDB" id="2688210at2759"/>
<proteinExistence type="predicted"/>
<dbReference type="AlphaFoldDB" id="A0A9P7DP87"/>
<comment type="caution">
    <text evidence="2">The sequence shown here is derived from an EMBL/GenBank/DDBJ whole genome shotgun (WGS) entry which is preliminary data.</text>
</comment>
<accession>A0A9P7DP87</accession>